<feature type="non-terminal residue" evidence="1">
    <location>
        <position position="65"/>
    </location>
</feature>
<protein>
    <recommendedName>
        <fullName evidence="2">Acyl carrier protein</fullName>
    </recommendedName>
</protein>
<dbReference type="EMBL" id="UINC01182353">
    <property type="protein sequence ID" value="SVD92519.1"/>
    <property type="molecule type" value="Genomic_DNA"/>
</dbReference>
<name>A0A382ZBE9_9ZZZZ</name>
<accession>A0A382ZBE9</accession>
<evidence type="ECO:0000313" key="1">
    <source>
        <dbReference type="EMBL" id="SVD92519.1"/>
    </source>
</evidence>
<sequence>MNSLEFSFTDQEFLSVINMIIKLDAPLGEEYIPLKSMDERIDMGRLDSLSMIVFFVWLCHMFGIP</sequence>
<reference evidence="1" key="1">
    <citation type="submission" date="2018-05" db="EMBL/GenBank/DDBJ databases">
        <authorList>
            <person name="Lanie J.A."/>
            <person name="Ng W.-L."/>
            <person name="Kazmierczak K.M."/>
            <person name="Andrzejewski T.M."/>
            <person name="Davidsen T.M."/>
            <person name="Wayne K.J."/>
            <person name="Tettelin H."/>
            <person name="Glass J.I."/>
            <person name="Rusch D."/>
            <person name="Podicherti R."/>
            <person name="Tsui H.-C.T."/>
            <person name="Winkler M.E."/>
        </authorList>
    </citation>
    <scope>NUCLEOTIDE SEQUENCE</scope>
</reference>
<proteinExistence type="predicted"/>
<evidence type="ECO:0008006" key="2">
    <source>
        <dbReference type="Google" id="ProtNLM"/>
    </source>
</evidence>
<organism evidence="1">
    <name type="scientific">marine metagenome</name>
    <dbReference type="NCBI Taxonomy" id="408172"/>
    <lineage>
        <taxon>unclassified sequences</taxon>
        <taxon>metagenomes</taxon>
        <taxon>ecological metagenomes</taxon>
    </lineage>
</organism>
<gene>
    <name evidence="1" type="ORF">METZ01_LOCUS445373</name>
</gene>
<dbReference type="AlphaFoldDB" id="A0A382ZBE9"/>